<feature type="chain" id="PRO_5027103282" description="Cytochrome b561 domain-containing protein" evidence="9">
    <location>
        <begin position="34"/>
        <end position="456"/>
    </location>
</feature>
<proteinExistence type="predicted"/>
<evidence type="ECO:0000313" key="12">
    <source>
        <dbReference type="EMBL" id="CAC5406826.1"/>
    </source>
</evidence>
<feature type="transmembrane region" description="Helical" evidence="8">
    <location>
        <begin position="326"/>
        <end position="349"/>
    </location>
</feature>
<reference evidence="12 13" key="1">
    <citation type="submission" date="2020-06" db="EMBL/GenBank/DDBJ databases">
        <authorList>
            <person name="Li R."/>
            <person name="Bekaert M."/>
        </authorList>
    </citation>
    <scope>NUCLEOTIDE SEQUENCE [LARGE SCALE GENOMIC DNA]</scope>
    <source>
        <strain evidence="13">wild</strain>
    </source>
</reference>
<keyword evidence="3 8" id="KW-0812">Transmembrane</keyword>
<evidence type="ECO:0000256" key="1">
    <source>
        <dbReference type="ARBA" id="ARBA00004370"/>
    </source>
</evidence>
<feature type="transmembrane region" description="Helical" evidence="8">
    <location>
        <begin position="222"/>
        <end position="241"/>
    </location>
</feature>
<comment type="subcellular location">
    <subcellularLocation>
        <location evidence="1">Membrane</location>
    </subcellularLocation>
</comment>
<dbReference type="EMBL" id="CACVKT020007264">
    <property type="protein sequence ID" value="CAC5406826.1"/>
    <property type="molecule type" value="Genomic_DNA"/>
</dbReference>
<evidence type="ECO:0000256" key="5">
    <source>
        <dbReference type="ARBA" id="ARBA00022982"/>
    </source>
</evidence>
<organism evidence="12 13">
    <name type="scientific">Mytilus coruscus</name>
    <name type="common">Sea mussel</name>
    <dbReference type="NCBI Taxonomy" id="42192"/>
    <lineage>
        <taxon>Eukaryota</taxon>
        <taxon>Metazoa</taxon>
        <taxon>Spiralia</taxon>
        <taxon>Lophotrochozoa</taxon>
        <taxon>Mollusca</taxon>
        <taxon>Bivalvia</taxon>
        <taxon>Autobranchia</taxon>
        <taxon>Pteriomorphia</taxon>
        <taxon>Mytilida</taxon>
        <taxon>Mytiloidea</taxon>
        <taxon>Mytilidae</taxon>
        <taxon>Mytilinae</taxon>
        <taxon>Mytilus</taxon>
    </lineage>
</organism>
<keyword evidence="13" id="KW-1185">Reference proteome</keyword>
<dbReference type="AlphaFoldDB" id="A0A6J8DFI7"/>
<keyword evidence="5" id="KW-0249">Electron transport</keyword>
<dbReference type="CDD" id="cd08760">
    <property type="entry name" value="Cyt_b561_FRRS1_like"/>
    <property type="match status" value="1"/>
</dbReference>
<evidence type="ECO:0000256" key="6">
    <source>
        <dbReference type="ARBA" id="ARBA00022989"/>
    </source>
</evidence>
<dbReference type="PANTHER" id="PTHR23130:SF171">
    <property type="entry name" value="OS01G0895300 PROTEIN"/>
    <property type="match status" value="1"/>
</dbReference>
<dbReference type="PROSITE" id="PS50836">
    <property type="entry name" value="DOMON"/>
    <property type="match status" value="1"/>
</dbReference>
<feature type="signal peptide" evidence="9">
    <location>
        <begin position="1"/>
        <end position="33"/>
    </location>
</feature>
<evidence type="ECO:0000256" key="7">
    <source>
        <dbReference type="ARBA" id="ARBA00023136"/>
    </source>
</evidence>
<name>A0A6J8DFI7_MYTCO</name>
<dbReference type="PROSITE" id="PS50939">
    <property type="entry name" value="CYTOCHROME_B561"/>
    <property type="match status" value="1"/>
</dbReference>
<feature type="transmembrane region" description="Helical" evidence="8">
    <location>
        <begin position="427"/>
        <end position="449"/>
    </location>
</feature>
<dbReference type="PANTHER" id="PTHR23130">
    <property type="entry name" value="CYTOCHROME B561 AND DOMON DOMAIN-CONTAINING PROTEIN"/>
    <property type="match status" value="1"/>
</dbReference>
<feature type="domain" description="DOMON" evidence="10">
    <location>
        <begin position="56"/>
        <end position="177"/>
    </location>
</feature>
<accession>A0A6J8DFI7</accession>
<gene>
    <name evidence="12" type="ORF">MCOR_40354</name>
</gene>
<dbReference type="InterPro" id="IPR005018">
    <property type="entry name" value="DOMON_domain"/>
</dbReference>
<dbReference type="Gene3D" id="1.20.120.1770">
    <property type="match status" value="1"/>
</dbReference>
<evidence type="ECO:0000256" key="9">
    <source>
        <dbReference type="SAM" id="SignalP"/>
    </source>
</evidence>
<feature type="domain" description="Cytochrome b561" evidence="11">
    <location>
        <begin position="189"/>
        <end position="387"/>
    </location>
</feature>
<evidence type="ECO:0000256" key="3">
    <source>
        <dbReference type="ARBA" id="ARBA00022692"/>
    </source>
</evidence>
<dbReference type="InterPro" id="IPR006593">
    <property type="entry name" value="Cyt_b561/ferric_Rdtase_TM"/>
</dbReference>
<evidence type="ECO:0000313" key="13">
    <source>
        <dbReference type="Proteomes" id="UP000507470"/>
    </source>
</evidence>
<feature type="transmembrane region" description="Helical" evidence="8">
    <location>
        <begin position="361"/>
        <end position="381"/>
    </location>
</feature>
<evidence type="ECO:0000259" key="10">
    <source>
        <dbReference type="PROSITE" id="PS50836"/>
    </source>
</evidence>
<evidence type="ECO:0000256" key="4">
    <source>
        <dbReference type="ARBA" id="ARBA00022729"/>
    </source>
</evidence>
<dbReference type="GO" id="GO:0016020">
    <property type="term" value="C:membrane"/>
    <property type="evidence" value="ECO:0007669"/>
    <property type="project" value="UniProtKB-SubCell"/>
</dbReference>
<dbReference type="SMART" id="SM00664">
    <property type="entry name" value="DoH"/>
    <property type="match status" value="1"/>
</dbReference>
<dbReference type="SMART" id="SM00665">
    <property type="entry name" value="B561"/>
    <property type="match status" value="1"/>
</dbReference>
<keyword evidence="7 8" id="KW-0472">Membrane</keyword>
<evidence type="ECO:0000256" key="2">
    <source>
        <dbReference type="ARBA" id="ARBA00022448"/>
    </source>
</evidence>
<keyword evidence="4 9" id="KW-0732">Signal</keyword>
<feature type="transmembrane region" description="Helical" evidence="8">
    <location>
        <begin position="262"/>
        <end position="283"/>
    </location>
</feature>
<evidence type="ECO:0000259" key="11">
    <source>
        <dbReference type="PROSITE" id="PS50939"/>
    </source>
</evidence>
<dbReference type="OrthoDB" id="2419613at2759"/>
<dbReference type="Pfam" id="PF03351">
    <property type="entry name" value="DOMON"/>
    <property type="match status" value="1"/>
</dbReference>
<dbReference type="Proteomes" id="UP000507470">
    <property type="component" value="Unassembled WGS sequence"/>
</dbReference>
<evidence type="ECO:0008006" key="14">
    <source>
        <dbReference type="Google" id="ProtNLM"/>
    </source>
</evidence>
<protein>
    <recommendedName>
        <fullName evidence="14">Cytochrome b561 domain-containing protein</fullName>
    </recommendedName>
</protein>
<keyword evidence="6 8" id="KW-1133">Transmembrane helix</keyword>
<evidence type="ECO:0000256" key="8">
    <source>
        <dbReference type="SAM" id="Phobius"/>
    </source>
</evidence>
<sequence>MENNYSLLSNTFKIFFTMNVLLLWLCFLIDTQALFTPDSDCGKTKGCYSDCGDDGTTFLISWTSDSTAVNFTIQVELASNADQYGAVGLSTSPQSMGDTSVTSCLMTNSNSAFTVQNSYNTGRTNTPIAPNPTDGLSGTTGSYIGNLFTCSFARTIANSNSQVFNLNNDYYILYARGTVSGGNTIQQHAPSGRSFSAVKVDLQSLTNVCAGVDMRVKAHGCIAIIAWMILANLGYFIARYYKPLWSSKKVFGSDIWFLIHRVLMVSAAVLTIISFGVIIQGKFTVGSNSFERSHPYIGIIVFCFVIINPIIGLLRPDKQSKYRPVFYWVHYCIGAGVLILGLINIFIGIRLEEADTSNQAYYVFLGYESFQIAMIVVLEVLKYIEGKKAKNVESDREMKAVHSDGVADKEETKKDKEDLPYAWTAKLILLCVHVIVTVILPLAVVGIVATSTSSTD</sequence>
<keyword evidence="2" id="KW-0813">Transport</keyword>
<feature type="transmembrane region" description="Helical" evidence="8">
    <location>
        <begin position="295"/>
        <end position="314"/>
    </location>
</feature>
<dbReference type="Pfam" id="PF03188">
    <property type="entry name" value="Cytochrom_B561"/>
    <property type="match status" value="1"/>
</dbReference>